<dbReference type="Gene3D" id="1.10.10.1100">
    <property type="entry name" value="BFD-like [2Fe-2S]-binding domain"/>
    <property type="match status" value="1"/>
</dbReference>
<dbReference type="Pfam" id="PF04324">
    <property type="entry name" value="Fer2_BFD"/>
    <property type="match status" value="1"/>
</dbReference>
<dbReference type="KEGG" id="dbr:Deba_2040"/>
<evidence type="ECO:0000259" key="2">
    <source>
        <dbReference type="Pfam" id="PF04324"/>
    </source>
</evidence>
<keyword evidence="4" id="KW-1185">Reference proteome</keyword>
<dbReference type="AlphaFoldDB" id="E1QI88"/>
<dbReference type="EMBL" id="CP002085">
    <property type="protein sequence ID" value="ADK85405.1"/>
    <property type="molecule type" value="Genomic_DNA"/>
</dbReference>
<gene>
    <name evidence="3" type="ordered locus">Deba_2040</name>
</gene>
<feature type="domain" description="BFD-like [2Fe-2S]-binding" evidence="2">
    <location>
        <begin position="34"/>
        <end position="89"/>
    </location>
</feature>
<dbReference type="OrthoDB" id="15293at2"/>
<protein>
    <submittedName>
        <fullName evidence="3">BFD domain protein (2Fe-2S)-binding domain protein</fullName>
    </submittedName>
</protein>
<sequence length="109" mass="11393">MSEQHQHGQGCGCGHQHGAAASRDDWRNAPAETIVCHCLGLTKAQIVSAIEQGAFTVALVKTMTGAGRGNDCKQKHPLGHSCEGDLQRLVEAFGQPPEGYARGGGCGCH</sequence>
<evidence type="ECO:0000313" key="3">
    <source>
        <dbReference type="EMBL" id="ADK85405.1"/>
    </source>
</evidence>
<dbReference type="STRING" id="644282.Deba_2040"/>
<organism evidence="3 4">
    <name type="scientific">Desulfarculus baarsii (strain ATCC 33931 / DSM 2075 / LMG 7858 / VKM B-1802 / 2st14)</name>
    <dbReference type="NCBI Taxonomy" id="644282"/>
    <lineage>
        <taxon>Bacteria</taxon>
        <taxon>Pseudomonadati</taxon>
        <taxon>Thermodesulfobacteriota</taxon>
        <taxon>Desulfarculia</taxon>
        <taxon>Desulfarculales</taxon>
        <taxon>Desulfarculaceae</taxon>
        <taxon>Desulfarculus</taxon>
    </lineage>
</organism>
<dbReference type="RefSeq" id="WP_013258846.1">
    <property type="nucleotide sequence ID" value="NC_014365.1"/>
</dbReference>
<evidence type="ECO:0000313" key="4">
    <source>
        <dbReference type="Proteomes" id="UP000009047"/>
    </source>
</evidence>
<dbReference type="InterPro" id="IPR007419">
    <property type="entry name" value="BFD-like_2Fe2S-bd_dom"/>
</dbReference>
<dbReference type="InterPro" id="IPR041854">
    <property type="entry name" value="BFD-like_2Fe2S-bd_dom_sf"/>
</dbReference>
<dbReference type="eggNOG" id="COG1251">
    <property type="taxonomic scope" value="Bacteria"/>
</dbReference>
<dbReference type="HOGENOM" id="CLU_173878_0_0_7"/>
<reference evidence="3 4" key="1">
    <citation type="journal article" date="2010" name="Stand. Genomic Sci.">
        <title>Complete genome sequence of Desulfarculus baarsii type strain (2st14).</title>
        <authorList>
            <person name="Sun H."/>
            <person name="Spring S."/>
            <person name="Lapidus A."/>
            <person name="Davenport K."/>
            <person name="Del Rio T.G."/>
            <person name="Tice H."/>
            <person name="Nolan M."/>
            <person name="Copeland A."/>
            <person name="Cheng J.F."/>
            <person name="Lucas S."/>
            <person name="Tapia R."/>
            <person name="Goodwin L."/>
            <person name="Pitluck S."/>
            <person name="Ivanova N."/>
            <person name="Pagani I."/>
            <person name="Mavromatis K."/>
            <person name="Ovchinnikova G."/>
            <person name="Pati A."/>
            <person name="Chen A."/>
            <person name="Palaniappan K."/>
            <person name="Hauser L."/>
            <person name="Chang Y.J."/>
            <person name="Jeffries C.D."/>
            <person name="Detter J.C."/>
            <person name="Han C."/>
            <person name="Rohde M."/>
            <person name="Brambilla E."/>
            <person name="Goker M."/>
            <person name="Woyke T."/>
            <person name="Bristow J."/>
            <person name="Eisen J.A."/>
            <person name="Markowitz V."/>
            <person name="Hugenholtz P."/>
            <person name="Kyrpides N.C."/>
            <person name="Klenk H.P."/>
            <person name="Land M."/>
        </authorList>
    </citation>
    <scope>NUCLEOTIDE SEQUENCE [LARGE SCALE GENOMIC DNA]</scope>
    <source>
        <strain evidence="4">ATCC 33931 / DSM 2075 / LMG 7858 / VKM B-1802 / 2st14</strain>
    </source>
</reference>
<proteinExistence type="predicted"/>
<evidence type="ECO:0000256" key="1">
    <source>
        <dbReference type="SAM" id="MobiDB-lite"/>
    </source>
</evidence>
<accession>E1QI88</accession>
<name>E1QI88_DESB2</name>
<feature type="region of interest" description="Disordered" evidence="1">
    <location>
        <begin position="1"/>
        <end position="24"/>
    </location>
</feature>
<dbReference type="Proteomes" id="UP000009047">
    <property type="component" value="Chromosome"/>
</dbReference>